<keyword evidence="10" id="KW-1185">Reference proteome</keyword>
<dbReference type="RefSeq" id="WP_014244258.1">
    <property type="nucleotide sequence ID" value="NC_016620.1"/>
</dbReference>
<feature type="domain" description="HTH marR-type" evidence="8">
    <location>
        <begin position="9"/>
        <end position="140"/>
    </location>
</feature>
<dbReference type="EMBL" id="FQ312005">
    <property type="protein sequence ID" value="CBW26476.1"/>
    <property type="molecule type" value="Genomic_DNA"/>
</dbReference>
<evidence type="ECO:0000256" key="3">
    <source>
        <dbReference type="ARBA" id="ARBA00023125"/>
    </source>
</evidence>
<evidence type="ECO:0000313" key="9">
    <source>
        <dbReference type="EMBL" id="CBW26476.1"/>
    </source>
</evidence>
<dbReference type="GO" id="GO:0005737">
    <property type="term" value="C:cytoplasm"/>
    <property type="evidence" value="ECO:0007669"/>
    <property type="project" value="UniProtKB-SubCell"/>
</dbReference>
<proteinExistence type="inferred from homology"/>
<evidence type="ECO:0000256" key="4">
    <source>
        <dbReference type="ARBA" id="ARBA00023163"/>
    </source>
</evidence>
<name>E1X0Y7_HALMS</name>
<dbReference type="InterPro" id="IPR055166">
    <property type="entry name" value="Transc_reg_Sar_Rot_HTH"/>
</dbReference>
<organism evidence="9 10">
    <name type="scientific">Halobacteriovorax marinus (strain ATCC BAA-682 / DSM 15412 / SJ)</name>
    <name type="common">Bacteriovorax marinus</name>
    <dbReference type="NCBI Taxonomy" id="862908"/>
    <lineage>
        <taxon>Bacteria</taxon>
        <taxon>Pseudomonadati</taxon>
        <taxon>Bdellovibrionota</taxon>
        <taxon>Bacteriovoracia</taxon>
        <taxon>Bacteriovoracales</taxon>
        <taxon>Halobacteriovoraceae</taxon>
        <taxon>Halobacteriovorax</taxon>
    </lineage>
</organism>
<evidence type="ECO:0000256" key="5">
    <source>
        <dbReference type="ARBA" id="ARBA00046337"/>
    </source>
</evidence>
<evidence type="ECO:0000256" key="2">
    <source>
        <dbReference type="ARBA" id="ARBA00023015"/>
    </source>
</evidence>
<dbReference type="InterPro" id="IPR000835">
    <property type="entry name" value="HTH_MarR-typ"/>
</dbReference>
<dbReference type="PANTHER" id="PTHR42756:SF1">
    <property type="entry name" value="TRANSCRIPTIONAL REPRESSOR OF EMRAB OPERON"/>
    <property type="match status" value="1"/>
</dbReference>
<dbReference type="GO" id="GO:0003700">
    <property type="term" value="F:DNA-binding transcription factor activity"/>
    <property type="evidence" value="ECO:0007669"/>
    <property type="project" value="InterPro"/>
</dbReference>
<evidence type="ECO:0000259" key="8">
    <source>
        <dbReference type="PROSITE" id="PS50995"/>
    </source>
</evidence>
<evidence type="ECO:0000256" key="7">
    <source>
        <dbReference type="ARBA" id="ARBA00047207"/>
    </source>
</evidence>
<dbReference type="PROSITE" id="PS50995">
    <property type="entry name" value="HTH_MARR_2"/>
    <property type="match status" value="1"/>
</dbReference>
<dbReference type="SMART" id="SM00347">
    <property type="entry name" value="HTH_MARR"/>
    <property type="match status" value="1"/>
</dbReference>
<accession>E1X0Y7</accession>
<dbReference type="InterPro" id="IPR036390">
    <property type="entry name" value="WH_DNA-bd_sf"/>
</dbReference>
<dbReference type="GO" id="GO:0003677">
    <property type="term" value="F:DNA binding"/>
    <property type="evidence" value="ECO:0007669"/>
    <property type="project" value="UniProtKB-KW"/>
</dbReference>
<dbReference type="HOGENOM" id="CLU_083287_3_2_7"/>
<dbReference type="Proteomes" id="UP000008963">
    <property type="component" value="Chromosome"/>
</dbReference>
<evidence type="ECO:0000256" key="1">
    <source>
        <dbReference type="ARBA" id="ARBA00004496"/>
    </source>
</evidence>
<comment type="similarity">
    <text evidence="5">Belongs to the SarZ family.</text>
</comment>
<dbReference type="PATRIC" id="fig|862908.3.peg.1554"/>
<dbReference type="PANTHER" id="PTHR42756">
    <property type="entry name" value="TRANSCRIPTIONAL REGULATOR, MARR"/>
    <property type="match status" value="1"/>
</dbReference>
<evidence type="ECO:0000313" key="10">
    <source>
        <dbReference type="Proteomes" id="UP000008963"/>
    </source>
</evidence>
<dbReference type="KEGG" id="bmx:BMS_1632"/>
<dbReference type="STRING" id="862908.BMS_1632"/>
<dbReference type="OrthoDB" id="9806864at2"/>
<sequence>MNYDNLKLKNQICHRLYMASNAMTRVYRPMLAELDLTYPQYVVLMALWEKDSIPIQELIEMTGIDAGSLSLMLTKLEKKKIIKIHKDKEDKRKRIINLSEKGLSLKDKALSVPQKMWSCLESLDYENGLKLIELLDKMNCDLAKSE</sequence>
<gene>
    <name evidence="9" type="ordered locus">BMS_1632</name>
</gene>
<comment type="subcellular location">
    <subcellularLocation>
        <location evidence="1">Cytoplasm</location>
    </subcellularLocation>
</comment>
<dbReference type="Pfam" id="PF22381">
    <property type="entry name" value="Staph_reg_Sar_Rot"/>
    <property type="match status" value="1"/>
</dbReference>
<dbReference type="Gene3D" id="1.10.10.10">
    <property type="entry name" value="Winged helix-like DNA-binding domain superfamily/Winged helix DNA-binding domain"/>
    <property type="match status" value="1"/>
</dbReference>
<protein>
    <recommendedName>
        <fullName evidence="6">HTH-type transcriptional regulator SarZ</fullName>
    </recommendedName>
    <alternativeName>
        <fullName evidence="7">Staphylococcal accessory regulator Z</fullName>
    </alternativeName>
</protein>
<keyword evidence="2" id="KW-0805">Transcription regulation</keyword>
<dbReference type="InterPro" id="IPR036388">
    <property type="entry name" value="WH-like_DNA-bd_sf"/>
</dbReference>
<keyword evidence="4" id="KW-0804">Transcription</keyword>
<dbReference type="AlphaFoldDB" id="E1X0Y7"/>
<dbReference type="SUPFAM" id="SSF46785">
    <property type="entry name" value="Winged helix' DNA-binding domain"/>
    <property type="match status" value="1"/>
</dbReference>
<evidence type="ECO:0000256" key="6">
    <source>
        <dbReference type="ARBA" id="ARBA00047188"/>
    </source>
</evidence>
<dbReference type="eggNOG" id="COG1846">
    <property type="taxonomic scope" value="Bacteria"/>
</dbReference>
<keyword evidence="3" id="KW-0238">DNA-binding</keyword>
<reference evidence="10" key="1">
    <citation type="journal article" date="2013" name="ISME J.">
        <title>A small predatory core genome in the divergent marine Bacteriovorax marinus SJ and the terrestrial Bdellovibrio bacteriovorus.</title>
        <authorList>
            <person name="Crossman L.C."/>
            <person name="Chen H."/>
            <person name="Cerdeno-Tarraga A.M."/>
            <person name="Brooks K."/>
            <person name="Quail M.A."/>
            <person name="Pineiro S.A."/>
            <person name="Hobley L."/>
            <person name="Sockett R.E."/>
            <person name="Bentley S.D."/>
            <person name="Parkhill J."/>
            <person name="Williams H.N."/>
            <person name="Stine O.C."/>
        </authorList>
    </citation>
    <scope>NUCLEOTIDE SEQUENCE [LARGE SCALE GENOMIC DNA]</scope>
    <source>
        <strain evidence="10">ATCC BAA-682 / DSM 15412 / SJ</strain>
    </source>
</reference>